<gene>
    <name evidence="2" type="ORF">AMATHDRAFT_145574</name>
</gene>
<evidence type="ECO:0000313" key="2">
    <source>
        <dbReference type="EMBL" id="PFH50248.1"/>
    </source>
</evidence>
<dbReference type="OrthoDB" id="6359816at2759"/>
<protein>
    <recommendedName>
        <fullName evidence="1">BTB domain-containing protein</fullName>
    </recommendedName>
</protein>
<evidence type="ECO:0000259" key="1">
    <source>
        <dbReference type="Pfam" id="PF00651"/>
    </source>
</evidence>
<feature type="domain" description="BTB" evidence="1">
    <location>
        <begin position="10"/>
        <end position="75"/>
    </location>
</feature>
<evidence type="ECO:0000313" key="3">
    <source>
        <dbReference type="Proteomes" id="UP000242287"/>
    </source>
</evidence>
<proteinExistence type="predicted"/>
<dbReference type="EMBL" id="KZ302008">
    <property type="protein sequence ID" value="PFH50248.1"/>
    <property type="molecule type" value="Genomic_DNA"/>
</dbReference>
<organism evidence="2 3">
    <name type="scientific">Amanita thiersii Skay4041</name>
    <dbReference type="NCBI Taxonomy" id="703135"/>
    <lineage>
        <taxon>Eukaryota</taxon>
        <taxon>Fungi</taxon>
        <taxon>Dikarya</taxon>
        <taxon>Basidiomycota</taxon>
        <taxon>Agaricomycotina</taxon>
        <taxon>Agaricomycetes</taxon>
        <taxon>Agaricomycetidae</taxon>
        <taxon>Agaricales</taxon>
        <taxon>Pluteineae</taxon>
        <taxon>Amanitaceae</taxon>
        <taxon>Amanita</taxon>
    </lineage>
</organism>
<dbReference type="AlphaFoldDB" id="A0A2A9NJJ3"/>
<dbReference type="Pfam" id="PF00651">
    <property type="entry name" value="BTB"/>
    <property type="match status" value="1"/>
</dbReference>
<accession>A0A2A9NJJ3</accession>
<dbReference type="Gene3D" id="3.30.710.10">
    <property type="entry name" value="Potassium Channel Kv1.1, Chain A"/>
    <property type="match status" value="1"/>
</dbReference>
<feature type="non-terminal residue" evidence="2">
    <location>
        <position position="77"/>
    </location>
</feature>
<sequence length="77" mass="8378">MTTDAAKPFDSSAKADVILRSSDSVDFYFISLLLSAVSPVFSDMFSLNRPGVQQEITNNGLPVVPLPESSKILQFLL</sequence>
<keyword evidence="3" id="KW-1185">Reference proteome</keyword>
<dbReference type="InterPro" id="IPR000210">
    <property type="entry name" value="BTB/POZ_dom"/>
</dbReference>
<name>A0A2A9NJJ3_9AGAR</name>
<dbReference type="Proteomes" id="UP000242287">
    <property type="component" value="Unassembled WGS sequence"/>
</dbReference>
<dbReference type="InterPro" id="IPR011333">
    <property type="entry name" value="SKP1/BTB/POZ_sf"/>
</dbReference>
<reference evidence="2 3" key="1">
    <citation type="submission" date="2014-02" db="EMBL/GenBank/DDBJ databases">
        <title>Transposable element dynamics among asymbiotic and ectomycorrhizal Amanita fungi.</title>
        <authorList>
            <consortium name="DOE Joint Genome Institute"/>
            <person name="Hess J."/>
            <person name="Skrede I."/>
            <person name="Wolfe B."/>
            <person name="LaButti K."/>
            <person name="Ohm R.A."/>
            <person name="Grigoriev I.V."/>
            <person name="Pringle A."/>
        </authorList>
    </citation>
    <scope>NUCLEOTIDE SEQUENCE [LARGE SCALE GENOMIC DNA]</scope>
    <source>
        <strain evidence="2 3">SKay4041</strain>
    </source>
</reference>